<feature type="domain" description="Peptidase M17 leucyl aminopeptidase N-terminal" evidence="2">
    <location>
        <begin position="88"/>
        <end position="195"/>
    </location>
</feature>
<dbReference type="Pfam" id="PF02789">
    <property type="entry name" value="Peptidase_M17_N"/>
    <property type="match status" value="1"/>
</dbReference>
<accession>A0A2T7BE96</accession>
<dbReference type="Gene3D" id="3.40.220.10">
    <property type="entry name" value="Leucine Aminopeptidase, subunit E, domain 1"/>
    <property type="match status" value="1"/>
</dbReference>
<sequence length="250" mass="26720">MIINPSRFLTKGLFALLITFATTVGFAQQSTDTGTKQAIAAGTSKTWGTIDGVKFTGLVQGPSTATADLQVICVFEYTEGDIFKSPPALPAASNGLIHLDEALKGRLTELRKSQQFDGHFLETFYLDLPKGTIPGKKLLLIGLGNRADFNENIMIAVGRIATREALKLGVRDFAFASDLKDAGVDSKTALVAANVVKGMINEYRTQQLLQSQGMTKFKPLKEIYLLAGAAFFDAAGGGIKDALATFAPLP</sequence>
<dbReference type="InterPro" id="IPR043472">
    <property type="entry name" value="Macro_dom-like"/>
</dbReference>
<keyword evidence="4" id="KW-1185">Reference proteome</keyword>
<dbReference type="InterPro" id="IPR008283">
    <property type="entry name" value="Peptidase_M17_N"/>
</dbReference>
<keyword evidence="1" id="KW-0732">Signal</keyword>
<comment type="caution">
    <text evidence="3">The sequence shown here is derived from an EMBL/GenBank/DDBJ whole genome shotgun (WGS) entry which is preliminary data.</text>
</comment>
<protein>
    <submittedName>
        <fullName evidence="3">Peptidase M17</fullName>
    </submittedName>
</protein>
<dbReference type="GO" id="GO:0070006">
    <property type="term" value="F:metalloaminopeptidase activity"/>
    <property type="evidence" value="ECO:0007669"/>
    <property type="project" value="InterPro"/>
</dbReference>
<dbReference type="SUPFAM" id="SSF52949">
    <property type="entry name" value="Macro domain-like"/>
    <property type="match status" value="1"/>
</dbReference>
<dbReference type="OrthoDB" id="651222at2"/>
<proteinExistence type="predicted"/>
<dbReference type="AlphaFoldDB" id="A0A2T7BE96"/>
<evidence type="ECO:0000259" key="2">
    <source>
        <dbReference type="Pfam" id="PF02789"/>
    </source>
</evidence>
<gene>
    <name evidence="3" type="ORF">DCC81_23905</name>
</gene>
<feature type="signal peptide" evidence="1">
    <location>
        <begin position="1"/>
        <end position="27"/>
    </location>
</feature>
<dbReference type="GO" id="GO:0006508">
    <property type="term" value="P:proteolysis"/>
    <property type="evidence" value="ECO:0007669"/>
    <property type="project" value="InterPro"/>
</dbReference>
<organism evidence="3 4">
    <name type="scientific">Chitinophaga parva</name>
    <dbReference type="NCBI Taxonomy" id="2169414"/>
    <lineage>
        <taxon>Bacteria</taxon>
        <taxon>Pseudomonadati</taxon>
        <taxon>Bacteroidota</taxon>
        <taxon>Chitinophagia</taxon>
        <taxon>Chitinophagales</taxon>
        <taxon>Chitinophagaceae</taxon>
        <taxon>Chitinophaga</taxon>
    </lineage>
</organism>
<name>A0A2T7BE96_9BACT</name>
<dbReference type="EMBL" id="QCYK01000003">
    <property type="protein sequence ID" value="PUZ23426.1"/>
    <property type="molecule type" value="Genomic_DNA"/>
</dbReference>
<evidence type="ECO:0000313" key="3">
    <source>
        <dbReference type="EMBL" id="PUZ23426.1"/>
    </source>
</evidence>
<evidence type="ECO:0000313" key="4">
    <source>
        <dbReference type="Proteomes" id="UP000244450"/>
    </source>
</evidence>
<evidence type="ECO:0000256" key="1">
    <source>
        <dbReference type="SAM" id="SignalP"/>
    </source>
</evidence>
<feature type="chain" id="PRO_5015754521" evidence="1">
    <location>
        <begin position="28"/>
        <end position="250"/>
    </location>
</feature>
<reference evidence="3 4" key="1">
    <citation type="submission" date="2018-04" db="EMBL/GenBank/DDBJ databases">
        <title>Chitinophaga fuyangensis sp. nov., isolated from soil in a chemical factory.</title>
        <authorList>
            <person name="Chen K."/>
        </authorList>
    </citation>
    <scope>NUCLEOTIDE SEQUENCE [LARGE SCALE GENOMIC DNA]</scope>
    <source>
        <strain evidence="3 4">LY-1</strain>
    </source>
</reference>
<dbReference type="Proteomes" id="UP000244450">
    <property type="component" value="Unassembled WGS sequence"/>
</dbReference>